<feature type="domain" description="Smr" evidence="1">
    <location>
        <begin position="5"/>
        <end position="73"/>
    </location>
</feature>
<dbReference type="Pfam" id="PF01713">
    <property type="entry name" value="Smr"/>
    <property type="match status" value="1"/>
</dbReference>
<dbReference type="EMBL" id="AORH01000008">
    <property type="protein sequence ID" value="ENY70180.1"/>
    <property type="molecule type" value="Genomic_DNA"/>
</dbReference>
<dbReference type="PATRIC" id="fig|1188235.3.peg.54"/>
<dbReference type="InterPro" id="IPR036063">
    <property type="entry name" value="Smr_dom_sf"/>
</dbReference>
<organism evidence="2 3">
    <name type="scientific">Mycoplasmopsis bovigenitalium 51080</name>
    <dbReference type="NCBI Taxonomy" id="1188235"/>
    <lineage>
        <taxon>Bacteria</taxon>
        <taxon>Bacillati</taxon>
        <taxon>Mycoplasmatota</taxon>
        <taxon>Mycoplasmoidales</taxon>
        <taxon>Metamycoplasmataceae</taxon>
        <taxon>Mycoplasmopsis</taxon>
    </lineage>
</organism>
<dbReference type="eggNOG" id="ENOG5032F0C">
    <property type="taxonomic scope" value="Bacteria"/>
</dbReference>
<dbReference type="InterPro" id="IPR002625">
    <property type="entry name" value="Smr_dom"/>
</dbReference>
<accession>N9TVV7</accession>
<dbReference type="SUPFAM" id="SSF160443">
    <property type="entry name" value="SMR domain-like"/>
    <property type="match status" value="1"/>
</dbReference>
<dbReference type="Proteomes" id="UP000013220">
    <property type="component" value="Unassembled WGS sequence"/>
</dbReference>
<dbReference type="Gene3D" id="3.30.1370.110">
    <property type="match status" value="1"/>
</dbReference>
<sequence length="82" mass="9591">MRFKIDLHGYNVEQALSKLILGLFQAKEQDYDYLEIITGKGTGAMQVTVEQFLEDENLEYYIEREGCYIVNLSYYGDSDYID</sequence>
<reference evidence="2 3" key="1">
    <citation type="journal article" date="2013" name="Genome Announc.">
        <title>Draft Genome Sequences of Mycoplasma alkalescens, Mycoplasma arginini, and Mycoplasma bovigenitalium, Three Species with Equivocal Pathogenic Status for Cattle.</title>
        <authorList>
            <person name="Manso-Silvan L."/>
            <person name="Tardy F."/>
            <person name="Baranowski E."/>
            <person name="Barre A."/>
            <person name="Blanchard A."/>
            <person name="Breton M."/>
            <person name="Couture C."/>
            <person name="Citti C."/>
            <person name="Dordet-Frisoni E."/>
            <person name="Dupuy V."/>
            <person name="Gaurivaud P."/>
            <person name="Jacob D."/>
            <person name="Lemaitre C."/>
            <person name="Nikolski M."/>
            <person name="Nouvel L.X."/>
            <person name="Poumarat F."/>
            <person name="Thebault P."/>
            <person name="Theil S."/>
            <person name="Thiaucourt F."/>
            <person name="Sirand-Pugnet P."/>
        </authorList>
    </citation>
    <scope>NUCLEOTIDE SEQUENCE [LARGE SCALE GENOMIC DNA]</scope>
    <source>
        <strain evidence="2 3">51080</strain>
    </source>
</reference>
<dbReference type="PROSITE" id="PS50828">
    <property type="entry name" value="SMR"/>
    <property type="match status" value="1"/>
</dbReference>
<gene>
    <name evidence="2" type="ORF">MBVG_0490</name>
</gene>
<dbReference type="STRING" id="1188235.MBVG_0490"/>
<evidence type="ECO:0000313" key="2">
    <source>
        <dbReference type="EMBL" id="ENY70180.1"/>
    </source>
</evidence>
<keyword evidence="3" id="KW-1185">Reference proteome</keyword>
<dbReference type="OrthoDB" id="398861at2"/>
<evidence type="ECO:0000259" key="1">
    <source>
        <dbReference type="PROSITE" id="PS50828"/>
    </source>
</evidence>
<protein>
    <recommendedName>
        <fullName evidence="1">Smr domain-containing protein</fullName>
    </recommendedName>
</protein>
<dbReference type="RefSeq" id="WP_004418884.1">
    <property type="nucleotide sequence ID" value="NZ_AORH01000008.1"/>
</dbReference>
<comment type="caution">
    <text evidence="2">The sequence shown here is derived from an EMBL/GenBank/DDBJ whole genome shotgun (WGS) entry which is preliminary data.</text>
</comment>
<name>N9TVV7_9BACT</name>
<evidence type="ECO:0000313" key="3">
    <source>
        <dbReference type="Proteomes" id="UP000013220"/>
    </source>
</evidence>
<dbReference type="AlphaFoldDB" id="N9TVV7"/>
<proteinExistence type="predicted"/>